<organism evidence="2">
    <name type="scientific">Caldilinea aerophila</name>
    <dbReference type="NCBI Taxonomy" id="133453"/>
    <lineage>
        <taxon>Bacteria</taxon>
        <taxon>Bacillati</taxon>
        <taxon>Chloroflexota</taxon>
        <taxon>Caldilineae</taxon>
        <taxon>Caldilineales</taxon>
        <taxon>Caldilineaceae</taxon>
        <taxon>Caldilinea</taxon>
    </lineage>
</organism>
<keyword evidence="1" id="KW-0472">Membrane</keyword>
<reference evidence="2" key="1">
    <citation type="journal article" date="2020" name="mSystems">
        <title>Genome- and Community-Level Interaction Insights into Carbon Utilization and Element Cycling Functions of Hydrothermarchaeota in Hydrothermal Sediment.</title>
        <authorList>
            <person name="Zhou Z."/>
            <person name="Liu Y."/>
            <person name="Xu W."/>
            <person name="Pan J."/>
            <person name="Luo Z.H."/>
            <person name="Li M."/>
        </authorList>
    </citation>
    <scope>NUCLEOTIDE SEQUENCE [LARGE SCALE GENOMIC DNA]</scope>
    <source>
        <strain evidence="2">SpSt-289</strain>
    </source>
</reference>
<accession>A0A7C1JFZ3</accession>
<dbReference type="EMBL" id="DSMG01000196">
    <property type="protein sequence ID" value="HDX33604.1"/>
    <property type="molecule type" value="Genomic_DNA"/>
</dbReference>
<sequence length="211" mass="22952">MKPNVAGRFSAFTLLVAILYSLLIMRPGLRIVGVSFPRQAWILENSLLWSAGLWLWLVCIAGWMWVLVSLMWAYLPAHRIASMLQSGLAVIGAALAIAGVVVWMAALPAALRLPSVNELLMLVDGLALGLLGAGALMAGLATGWVAIDLMRFSPLRRIWVAAAALTGVLMIPSPFLLPFPWHLLAGAVCWLAWTLYLSGLRRLPSTFPELR</sequence>
<name>A0A7C1JFZ3_9CHLR</name>
<protein>
    <recommendedName>
        <fullName evidence="3">DUF4386 family protein</fullName>
    </recommendedName>
</protein>
<feature type="transmembrane region" description="Helical" evidence="1">
    <location>
        <begin position="158"/>
        <end position="177"/>
    </location>
</feature>
<proteinExistence type="predicted"/>
<feature type="transmembrane region" description="Helical" evidence="1">
    <location>
        <begin position="53"/>
        <end position="75"/>
    </location>
</feature>
<feature type="transmembrane region" description="Helical" evidence="1">
    <location>
        <begin position="12"/>
        <end position="33"/>
    </location>
</feature>
<feature type="transmembrane region" description="Helical" evidence="1">
    <location>
        <begin position="126"/>
        <end position="146"/>
    </location>
</feature>
<evidence type="ECO:0000256" key="1">
    <source>
        <dbReference type="SAM" id="Phobius"/>
    </source>
</evidence>
<feature type="transmembrane region" description="Helical" evidence="1">
    <location>
        <begin position="87"/>
        <end position="106"/>
    </location>
</feature>
<gene>
    <name evidence="2" type="ORF">ENQ20_19290</name>
</gene>
<dbReference type="AlphaFoldDB" id="A0A7C1JFZ3"/>
<feature type="transmembrane region" description="Helical" evidence="1">
    <location>
        <begin position="183"/>
        <end position="203"/>
    </location>
</feature>
<keyword evidence="1" id="KW-1133">Transmembrane helix</keyword>
<evidence type="ECO:0000313" key="2">
    <source>
        <dbReference type="EMBL" id="HDX33604.1"/>
    </source>
</evidence>
<comment type="caution">
    <text evidence="2">The sequence shown here is derived from an EMBL/GenBank/DDBJ whole genome shotgun (WGS) entry which is preliminary data.</text>
</comment>
<keyword evidence="1" id="KW-0812">Transmembrane</keyword>
<evidence type="ECO:0008006" key="3">
    <source>
        <dbReference type="Google" id="ProtNLM"/>
    </source>
</evidence>